<keyword evidence="2" id="KW-1185">Reference proteome</keyword>
<dbReference type="RefSeq" id="WP_109236910.1">
    <property type="nucleotide sequence ID" value="NZ_BMXZ01000008.1"/>
</dbReference>
<comment type="caution">
    <text evidence="1">The sequence shown here is derived from an EMBL/GenBank/DDBJ whole genome shotgun (WGS) entry which is preliminary data.</text>
</comment>
<evidence type="ECO:0000313" key="1">
    <source>
        <dbReference type="EMBL" id="PWD82219.1"/>
    </source>
</evidence>
<reference evidence="1 2" key="1">
    <citation type="journal article" date="2018" name="Genome Announc.">
        <title>Ignatzschineria cameli sp. nov., isolated from necrotic foot tissue of dromedaries (Camelus dromedarius) and associated maggots (Wohlfahrtia species) in Dubai.</title>
        <authorList>
            <person name="Tsang C.C."/>
            <person name="Tang J.Y."/>
            <person name="Fong J.Y."/>
            <person name="Kinne J."/>
            <person name="Lee H.H."/>
            <person name="Joseph M."/>
            <person name="Jose S."/>
            <person name="Schuster R.K."/>
            <person name="Tang Y."/>
            <person name="Sivakumar S."/>
            <person name="Chen J.H."/>
            <person name="Teng J.L."/>
            <person name="Lau S.K."/>
            <person name="Wernery U."/>
            <person name="Woo P.C."/>
        </authorList>
    </citation>
    <scope>NUCLEOTIDE SEQUENCE [LARGE SCALE GENOMIC DNA]</scope>
    <source>
        <strain evidence="1 2">KCTC 22643</strain>
    </source>
</reference>
<accession>A0A2U2AI09</accession>
<dbReference type="AlphaFoldDB" id="A0A2U2AI09"/>
<proteinExistence type="predicted"/>
<organism evidence="1 2">
    <name type="scientific">Ignatzschineria indica</name>
    <dbReference type="NCBI Taxonomy" id="472583"/>
    <lineage>
        <taxon>Bacteria</taxon>
        <taxon>Pseudomonadati</taxon>
        <taxon>Pseudomonadota</taxon>
        <taxon>Gammaproteobacteria</taxon>
        <taxon>Cardiobacteriales</taxon>
        <taxon>Ignatzschineriaceae</taxon>
        <taxon>Ignatzschineria</taxon>
    </lineage>
</organism>
<evidence type="ECO:0008006" key="3">
    <source>
        <dbReference type="Google" id="ProtNLM"/>
    </source>
</evidence>
<dbReference type="EMBL" id="QEWR01000009">
    <property type="protein sequence ID" value="PWD82219.1"/>
    <property type="molecule type" value="Genomic_DNA"/>
</dbReference>
<sequence>MKLIIREYLNGLKERKELDALLPELLLQMGFNVLTKPMIGVRQDGVDIPAVGKLDDDSQESLWLFTVKSGNLDRKNWDGGNDQDVRPSVNEIIDVYIPAKIASEHKDLPIKIIVCVGGEIAENVHQNCTSAFSVIMNKNPNVEIEIWNGEKLALYIEKFLLNESIVHGDAENIELIRSLLRKSLALFDHPDQSHEYFKKITLLLLDELKVVKEKKSKDQRVLQNLRRLYLSLWILYIWGKGENNIESSYLSSEFVLLHVWDVIKQDYRGSKKAQKEISQIYDKLINLHCEISAEYFQKIELSSHKEFELSLSTKIDCPIALNQKLYDVIGRLAMLGLWKYRVYIQSNKDLQILEEMKNIHQTIGNVIKHNPILNSPVSDWNFIEISLVYLFCTKNELITADNFISAWLEKMLSQIIWCLDHKNLHPCIYSDYESLYFYFNKEIYKTEKEEFFKDATAASFLYPYLLLMFALLEKRESYNDIKEIQKEILSESTWQIWVPDETSENNFFTNQDIHGLAVTDLFWKNDSDLVPSRTKEAKDLLEKLFVDNISEPDIFNGLSAVEKEVEPLLLTASRYYRMPVALEFFRKMVDTNKPIQ</sequence>
<protein>
    <recommendedName>
        <fullName evidence="3">Chemotaxis protein</fullName>
    </recommendedName>
</protein>
<dbReference type="Proteomes" id="UP000244948">
    <property type="component" value="Unassembled WGS sequence"/>
</dbReference>
<gene>
    <name evidence="1" type="ORF">DC082_10420</name>
</gene>
<evidence type="ECO:0000313" key="2">
    <source>
        <dbReference type="Proteomes" id="UP000244948"/>
    </source>
</evidence>
<name>A0A2U2AI09_9GAMM</name>